<proteinExistence type="predicted"/>
<reference evidence="2 3" key="1">
    <citation type="journal article" date="2012" name="Genome Biol.">
        <title>Genome and low-iron response of an oceanic diatom adapted to chronic iron limitation.</title>
        <authorList>
            <person name="Lommer M."/>
            <person name="Specht M."/>
            <person name="Roy A.S."/>
            <person name="Kraemer L."/>
            <person name="Andreson R."/>
            <person name="Gutowska M.A."/>
            <person name="Wolf J."/>
            <person name="Bergner S.V."/>
            <person name="Schilhabel M.B."/>
            <person name="Klostermeier U.C."/>
            <person name="Beiko R.G."/>
            <person name="Rosenstiel P."/>
            <person name="Hippler M."/>
            <person name="Laroche J."/>
        </authorList>
    </citation>
    <scope>NUCLEOTIDE SEQUENCE [LARGE SCALE GENOMIC DNA]</scope>
    <source>
        <strain evidence="2 3">CCMP1005</strain>
    </source>
</reference>
<evidence type="ECO:0000256" key="1">
    <source>
        <dbReference type="SAM" id="MobiDB-lite"/>
    </source>
</evidence>
<feature type="compositionally biased region" description="Polar residues" evidence="1">
    <location>
        <begin position="67"/>
        <end position="87"/>
    </location>
</feature>
<feature type="non-terminal residue" evidence="2">
    <location>
        <position position="87"/>
    </location>
</feature>
<dbReference type="Proteomes" id="UP000266841">
    <property type="component" value="Unassembled WGS sequence"/>
</dbReference>
<dbReference type="EMBL" id="AGNL01033559">
    <property type="protein sequence ID" value="EJK55637.1"/>
    <property type="molecule type" value="Genomic_DNA"/>
</dbReference>
<gene>
    <name evidence="2" type="ORF">THAOC_24609</name>
</gene>
<sequence>MGAKTTEDPAPDPNDATAPQPPPVAGTSGFSFMSGESSVAPPDEPGPTTGRVAESSASTSDDGSPSMFTGLNTTVGKVPSSPQAANA</sequence>
<accession>K0SA78</accession>
<evidence type="ECO:0000313" key="3">
    <source>
        <dbReference type="Proteomes" id="UP000266841"/>
    </source>
</evidence>
<feature type="compositionally biased region" description="Low complexity" evidence="1">
    <location>
        <begin position="55"/>
        <end position="66"/>
    </location>
</feature>
<evidence type="ECO:0000313" key="2">
    <source>
        <dbReference type="EMBL" id="EJK55637.1"/>
    </source>
</evidence>
<comment type="caution">
    <text evidence="2">The sequence shown here is derived from an EMBL/GenBank/DDBJ whole genome shotgun (WGS) entry which is preliminary data.</text>
</comment>
<organism evidence="2 3">
    <name type="scientific">Thalassiosira oceanica</name>
    <name type="common">Marine diatom</name>
    <dbReference type="NCBI Taxonomy" id="159749"/>
    <lineage>
        <taxon>Eukaryota</taxon>
        <taxon>Sar</taxon>
        <taxon>Stramenopiles</taxon>
        <taxon>Ochrophyta</taxon>
        <taxon>Bacillariophyta</taxon>
        <taxon>Coscinodiscophyceae</taxon>
        <taxon>Thalassiosirophycidae</taxon>
        <taxon>Thalassiosirales</taxon>
        <taxon>Thalassiosiraceae</taxon>
        <taxon>Thalassiosira</taxon>
    </lineage>
</organism>
<feature type="compositionally biased region" description="Polar residues" evidence="1">
    <location>
        <begin position="28"/>
        <end position="37"/>
    </location>
</feature>
<name>K0SA78_THAOC</name>
<dbReference type="AlphaFoldDB" id="K0SA78"/>
<feature type="region of interest" description="Disordered" evidence="1">
    <location>
        <begin position="1"/>
        <end position="87"/>
    </location>
</feature>
<protein>
    <submittedName>
        <fullName evidence="2">Uncharacterized protein</fullName>
    </submittedName>
</protein>
<keyword evidence="3" id="KW-1185">Reference proteome</keyword>